<sequence length="352" mass="37676">MAVEIPTKQTAAWIKNPGPDYELLIRNDIDVGVPSPQEILVKLEYSGICHSDCHNVIGQGKYTDIPGHEGVGIVVQLGSEADPNLLGKRVGIKWQWSNCKTCAACKKGQHNHCPNQGNTGRTVRGTLQQYILARADCVTMIPEGVPSEVAAPLLCAGLSLAGAVSRLEPEVKPGEWVAIVGAGGGLGHIGVQIASNKGYKVIAIDGGEEKKKLCKDMGAETFVDFTKVDVVETVKSLTDDEGAHAVICVAGSEKAYEQAVMLVRNTGVFVVVGLPPLTFMFPMSPLPIANRGLIIKGSSVGTNEQMDDLLQQVLAGKITPRIEVYDFEDSPKIIAELLRYEVTGRKVVKAPQ</sequence>
<dbReference type="Gene3D" id="3.90.180.10">
    <property type="entry name" value="Medium-chain alcohol dehydrogenases, catalytic domain"/>
    <property type="match status" value="1"/>
</dbReference>
<evidence type="ECO:0000256" key="3">
    <source>
        <dbReference type="ARBA" id="ARBA00022723"/>
    </source>
</evidence>
<dbReference type="FunFam" id="3.40.50.720:FF:001796">
    <property type="entry name" value="Uncharacterized protein"/>
    <property type="match status" value="1"/>
</dbReference>
<protein>
    <submittedName>
        <fullName evidence="8">GroES-like protein</fullName>
    </submittedName>
</protein>
<dbReference type="InterPro" id="IPR002328">
    <property type="entry name" value="ADH_Zn_CS"/>
</dbReference>
<dbReference type="InterPro" id="IPR013154">
    <property type="entry name" value="ADH-like_N"/>
</dbReference>
<dbReference type="PROSITE" id="PS00059">
    <property type="entry name" value="ADH_ZINC"/>
    <property type="match status" value="1"/>
</dbReference>
<dbReference type="OrthoDB" id="1879366at2759"/>
<dbReference type="SUPFAM" id="SSF50129">
    <property type="entry name" value="GroES-like"/>
    <property type="match status" value="1"/>
</dbReference>
<dbReference type="PANTHER" id="PTHR42940">
    <property type="entry name" value="ALCOHOL DEHYDROGENASE 1-RELATED"/>
    <property type="match status" value="1"/>
</dbReference>
<keyword evidence="9" id="KW-1185">Reference proteome</keyword>
<dbReference type="Proteomes" id="UP000799779">
    <property type="component" value="Unassembled WGS sequence"/>
</dbReference>
<dbReference type="PANTHER" id="PTHR42940:SF2">
    <property type="entry name" value="DEHYDROGENASE FAMILY OXIDOREDUCTASE, PUTATIVE (JCVI)-RELATED"/>
    <property type="match status" value="1"/>
</dbReference>
<dbReference type="GO" id="GO:0008270">
    <property type="term" value="F:zinc ion binding"/>
    <property type="evidence" value="ECO:0007669"/>
    <property type="project" value="InterPro"/>
</dbReference>
<evidence type="ECO:0000259" key="7">
    <source>
        <dbReference type="SMART" id="SM00829"/>
    </source>
</evidence>
<dbReference type="GO" id="GO:0004022">
    <property type="term" value="F:alcohol dehydrogenase (NAD+) activity"/>
    <property type="evidence" value="ECO:0007669"/>
    <property type="project" value="TreeGrafter"/>
</dbReference>
<evidence type="ECO:0000313" key="8">
    <source>
        <dbReference type="EMBL" id="KAF2000853.1"/>
    </source>
</evidence>
<dbReference type="GO" id="GO:0005737">
    <property type="term" value="C:cytoplasm"/>
    <property type="evidence" value="ECO:0007669"/>
    <property type="project" value="TreeGrafter"/>
</dbReference>
<evidence type="ECO:0000256" key="1">
    <source>
        <dbReference type="ARBA" id="ARBA00001947"/>
    </source>
</evidence>
<name>A0A6A5WG31_9PLEO</name>
<comment type="cofactor">
    <cofactor evidence="1 6">
        <name>Zn(2+)</name>
        <dbReference type="ChEBI" id="CHEBI:29105"/>
    </cofactor>
</comment>
<evidence type="ECO:0000256" key="4">
    <source>
        <dbReference type="ARBA" id="ARBA00022833"/>
    </source>
</evidence>
<dbReference type="InterPro" id="IPR020843">
    <property type="entry name" value="ER"/>
</dbReference>
<keyword evidence="4 6" id="KW-0862">Zinc</keyword>
<gene>
    <name evidence="8" type="ORF">P154DRAFT_619775</name>
</gene>
<dbReference type="Gene3D" id="3.40.50.720">
    <property type="entry name" value="NAD(P)-binding Rossmann-like Domain"/>
    <property type="match status" value="1"/>
</dbReference>
<evidence type="ECO:0000256" key="5">
    <source>
        <dbReference type="ARBA" id="ARBA00023002"/>
    </source>
</evidence>
<evidence type="ECO:0000256" key="2">
    <source>
        <dbReference type="ARBA" id="ARBA00008072"/>
    </source>
</evidence>
<reference evidence="8" key="1">
    <citation type="journal article" date="2020" name="Stud. Mycol.">
        <title>101 Dothideomycetes genomes: a test case for predicting lifestyles and emergence of pathogens.</title>
        <authorList>
            <person name="Haridas S."/>
            <person name="Albert R."/>
            <person name="Binder M."/>
            <person name="Bloem J."/>
            <person name="Labutti K."/>
            <person name="Salamov A."/>
            <person name="Andreopoulos B."/>
            <person name="Baker S."/>
            <person name="Barry K."/>
            <person name="Bills G."/>
            <person name="Bluhm B."/>
            <person name="Cannon C."/>
            <person name="Castanera R."/>
            <person name="Culley D."/>
            <person name="Daum C."/>
            <person name="Ezra D."/>
            <person name="Gonzalez J."/>
            <person name="Henrissat B."/>
            <person name="Kuo A."/>
            <person name="Liang C."/>
            <person name="Lipzen A."/>
            <person name="Lutzoni F."/>
            <person name="Magnuson J."/>
            <person name="Mondo S."/>
            <person name="Nolan M."/>
            <person name="Ohm R."/>
            <person name="Pangilinan J."/>
            <person name="Park H.-J."/>
            <person name="Ramirez L."/>
            <person name="Alfaro M."/>
            <person name="Sun H."/>
            <person name="Tritt A."/>
            <person name="Yoshinaga Y."/>
            <person name="Zwiers L.-H."/>
            <person name="Turgeon B."/>
            <person name="Goodwin S."/>
            <person name="Spatafora J."/>
            <person name="Crous P."/>
            <person name="Grigoriev I."/>
        </authorList>
    </citation>
    <scope>NUCLEOTIDE SEQUENCE</scope>
    <source>
        <strain evidence="8">CBS 123094</strain>
    </source>
</reference>
<dbReference type="Pfam" id="PF00107">
    <property type="entry name" value="ADH_zinc_N"/>
    <property type="match status" value="1"/>
</dbReference>
<dbReference type="AlphaFoldDB" id="A0A6A5WG31"/>
<dbReference type="SUPFAM" id="SSF51735">
    <property type="entry name" value="NAD(P)-binding Rossmann-fold domains"/>
    <property type="match status" value="1"/>
</dbReference>
<dbReference type="InterPro" id="IPR011032">
    <property type="entry name" value="GroES-like_sf"/>
</dbReference>
<evidence type="ECO:0000313" key="9">
    <source>
        <dbReference type="Proteomes" id="UP000799779"/>
    </source>
</evidence>
<keyword evidence="5" id="KW-0560">Oxidoreductase</keyword>
<feature type="domain" description="Enoyl reductase (ER)" evidence="7">
    <location>
        <begin position="18"/>
        <end position="348"/>
    </location>
</feature>
<dbReference type="InterPro" id="IPR036291">
    <property type="entry name" value="NAD(P)-bd_dom_sf"/>
</dbReference>
<accession>A0A6A5WG31</accession>
<comment type="similarity">
    <text evidence="2 6">Belongs to the zinc-containing alcohol dehydrogenase family.</text>
</comment>
<evidence type="ECO:0000256" key="6">
    <source>
        <dbReference type="RuleBase" id="RU361277"/>
    </source>
</evidence>
<keyword evidence="3 6" id="KW-0479">Metal-binding</keyword>
<dbReference type="SMART" id="SM00829">
    <property type="entry name" value="PKS_ER"/>
    <property type="match status" value="1"/>
</dbReference>
<proteinExistence type="inferred from homology"/>
<dbReference type="CDD" id="cd08297">
    <property type="entry name" value="CAD3"/>
    <property type="match status" value="1"/>
</dbReference>
<organism evidence="8 9">
    <name type="scientific">Amniculicola lignicola CBS 123094</name>
    <dbReference type="NCBI Taxonomy" id="1392246"/>
    <lineage>
        <taxon>Eukaryota</taxon>
        <taxon>Fungi</taxon>
        <taxon>Dikarya</taxon>
        <taxon>Ascomycota</taxon>
        <taxon>Pezizomycotina</taxon>
        <taxon>Dothideomycetes</taxon>
        <taxon>Pleosporomycetidae</taxon>
        <taxon>Pleosporales</taxon>
        <taxon>Amniculicolaceae</taxon>
        <taxon>Amniculicola</taxon>
    </lineage>
</organism>
<dbReference type="Pfam" id="PF08240">
    <property type="entry name" value="ADH_N"/>
    <property type="match status" value="1"/>
</dbReference>
<dbReference type="EMBL" id="ML977586">
    <property type="protein sequence ID" value="KAF2000853.1"/>
    <property type="molecule type" value="Genomic_DNA"/>
</dbReference>
<dbReference type="InterPro" id="IPR013149">
    <property type="entry name" value="ADH-like_C"/>
</dbReference>